<comment type="pathway">
    <text evidence="1">Purine metabolism; IMP biosynthesis via de novo pathway; 5-amino-1-(5-phospho-D-ribosyl)imidazole-4-carboxylate from 5-amino-1-(5-phospho-D-ribosyl)imidazole (carboxylase route): step 1/1.</text>
</comment>
<comment type="caution">
    <text evidence="4">The sequence shown here is derived from an EMBL/GenBank/DDBJ whole genome shotgun (WGS) entry which is preliminary data.</text>
</comment>
<evidence type="ECO:0000313" key="4">
    <source>
        <dbReference type="EMBL" id="GMH75296.1"/>
    </source>
</evidence>
<feature type="domain" description="PurE" evidence="3">
    <location>
        <begin position="138"/>
        <end position="272"/>
    </location>
</feature>
<dbReference type="GO" id="GO:0006189">
    <property type="term" value="P:'de novo' IMP biosynthetic process"/>
    <property type="evidence" value="ECO:0007669"/>
    <property type="project" value="InterPro"/>
</dbReference>
<gene>
    <name evidence="4" type="ORF">TrRE_jg3922</name>
</gene>
<dbReference type="SUPFAM" id="SSF52255">
    <property type="entry name" value="N5-CAIR mutase (phosphoribosylaminoimidazole carboxylase, PurE)"/>
    <property type="match status" value="1"/>
</dbReference>
<dbReference type="NCBIfam" id="NF033503">
    <property type="entry name" value="LarB"/>
    <property type="match status" value="1"/>
</dbReference>
<dbReference type="InterPro" id="IPR039476">
    <property type="entry name" value="P2CMN_synthase_LarB"/>
</dbReference>
<sequence>MGVRSVTVKADEGSISRLFEEARVGRARNLDKDTVDTSEGVSGYATLDHDRGWRVGFPEVVFGEGKRPKEVYEICCSLGKGGEGVLATRVDVKGWEEVRALAREGGEEGNFSHSEAGRIVVYKAGGEDAGEKVFKTGSTVAVVTAGTTDIPVAEEAALTLEHTNTNVVRIYDCGVAGLHRIISHLPTLQSDDVDCVIVCAGMDGALPSVVAGLVKCPVIAVPTSVGYGASFGGVAAMLTMLNSCAPGVTVSNIDNGFGAAATAYKLVKRIEEKSGGGK</sequence>
<dbReference type="SMART" id="SM01001">
    <property type="entry name" value="AIRC"/>
    <property type="match status" value="1"/>
</dbReference>
<evidence type="ECO:0000313" key="5">
    <source>
        <dbReference type="Proteomes" id="UP001165082"/>
    </source>
</evidence>
<dbReference type="GO" id="GO:0004638">
    <property type="term" value="F:phosphoribosylaminoimidazole carboxylase activity"/>
    <property type="evidence" value="ECO:0007669"/>
    <property type="project" value="UniProtKB-EC"/>
</dbReference>
<reference evidence="4" key="1">
    <citation type="submission" date="2022-07" db="EMBL/GenBank/DDBJ databases">
        <title>Genome analysis of Parmales, a sister group of diatoms, reveals the evolutionary specialization of diatoms from phago-mixotrophs to photoautotrophs.</title>
        <authorList>
            <person name="Ban H."/>
            <person name="Sato S."/>
            <person name="Yoshikawa S."/>
            <person name="Kazumasa Y."/>
            <person name="Nakamura Y."/>
            <person name="Ichinomiya M."/>
            <person name="Saitoh K."/>
            <person name="Sato N."/>
            <person name="Blanc-Mathieu R."/>
            <person name="Endo H."/>
            <person name="Kuwata A."/>
            <person name="Ogata H."/>
        </authorList>
    </citation>
    <scope>NUCLEOTIDE SEQUENCE</scope>
</reference>
<dbReference type="OrthoDB" id="10062183at2759"/>
<dbReference type="InterPro" id="IPR000031">
    <property type="entry name" value="PurE_dom"/>
</dbReference>
<dbReference type="GO" id="GO:0016787">
    <property type="term" value="F:hydrolase activity"/>
    <property type="evidence" value="ECO:0007669"/>
    <property type="project" value="InterPro"/>
</dbReference>
<dbReference type="Proteomes" id="UP001165082">
    <property type="component" value="Unassembled WGS sequence"/>
</dbReference>
<dbReference type="EC" id="4.1.1.21" evidence="2"/>
<keyword evidence="5" id="KW-1185">Reference proteome</keyword>
<accession>A0A9W7APZ4</accession>
<dbReference type="PANTHER" id="PTHR43064:SF1">
    <property type="entry name" value="SLL1489 PROTEIN"/>
    <property type="match status" value="1"/>
</dbReference>
<dbReference type="Pfam" id="PF00731">
    <property type="entry name" value="AIRC"/>
    <property type="match status" value="1"/>
</dbReference>
<proteinExistence type="predicted"/>
<evidence type="ECO:0000259" key="3">
    <source>
        <dbReference type="SMART" id="SM01001"/>
    </source>
</evidence>
<evidence type="ECO:0000256" key="1">
    <source>
        <dbReference type="ARBA" id="ARBA00004747"/>
    </source>
</evidence>
<protein>
    <recommendedName>
        <fullName evidence="2">phosphoribosylaminoimidazole carboxylase</fullName>
        <ecNumber evidence="2">4.1.1.21</ecNumber>
    </recommendedName>
</protein>
<dbReference type="EMBL" id="BRXZ01001616">
    <property type="protein sequence ID" value="GMH75296.1"/>
    <property type="molecule type" value="Genomic_DNA"/>
</dbReference>
<dbReference type="Gene3D" id="3.40.50.1970">
    <property type="match status" value="1"/>
</dbReference>
<dbReference type="PANTHER" id="PTHR43064">
    <property type="entry name" value="PHOSPHORIBOSYLAMINOIMIDAZOLE CARBOXYLASE-RELATED"/>
    <property type="match status" value="1"/>
</dbReference>
<evidence type="ECO:0000256" key="2">
    <source>
        <dbReference type="ARBA" id="ARBA00012329"/>
    </source>
</evidence>
<organism evidence="4 5">
    <name type="scientific">Triparma retinervis</name>
    <dbReference type="NCBI Taxonomy" id="2557542"/>
    <lineage>
        <taxon>Eukaryota</taxon>
        <taxon>Sar</taxon>
        <taxon>Stramenopiles</taxon>
        <taxon>Ochrophyta</taxon>
        <taxon>Bolidophyceae</taxon>
        <taxon>Parmales</taxon>
        <taxon>Triparmaceae</taxon>
        <taxon>Triparma</taxon>
    </lineage>
</organism>
<dbReference type="AlphaFoldDB" id="A0A9W7APZ4"/>
<name>A0A9W7APZ4_9STRA</name>